<protein>
    <submittedName>
        <fullName evidence="1">Uncharacterized protein</fullName>
    </submittedName>
</protein>
<evidence type="ECO:0000313" key="2">
    <source>
        <dbReference type="Proteomes" id="UP000439123"/>
    </source>
</evidence>
<evidence type="ECO:0000313" key="1">
    <source>
        <dbReference type="EMBL" id="VXA86795.1"/>
    </source>
</evidence>
<reference evidence="1 2" key="1">
    <citation type="submission" date="2019-10" db="EMBL/GenBank/DDBJ databases">
        <authorList>
            <person name="Karimi E."/>
        </authorList>
    </citation>
    <scope>NUCLEOTIDE SEQUENCE [LARGE SCALE GENOMIC DNA]</scope>
    <source>
        <strain evidence="1">Aeromonas sp. 8C</strain>
    </source>
</reference>
<dbReference type="EMBL" id="CABWLC010000016">
    <property type="protein sequence ID" value="VXA86795.1"/>
    <property type="molecule type" value="Genomic_DNA"/>
</dbReference>
<proteinExistence type="predicted"/>
<gene>
    <name evidence="1" type="ORF">AERO8C_30315</name>
</gene>
<organism evidence="1 2">
    <name type="scientific">Aeromonas veronii</name>
    <dbReference type="NCBI Taxonomy" id="654"/>
    <lineage>
        <taxon>Bacteria</taxon>
        <taxon>Pseudomonadati</taxon>
        <taxon>Pseudomonadota</taxon>
        <taxon>Gammaproteobacteria</taxon>
        <taxon>Aeromonadales</taxon>
        <taxon>Aeromonadaceae</taxon>
        <taxon>Aeromonas</taxon>
    </lineage>
</organism>
<dbReference type="Proteomes" id="UP000439123">
    <property type="component" value="Unassembled WGS sequence"/>
</dbReference>
<name>A0A653L559_AERVE</name>
<sequence length="58" mass="6789">MFRGQQVRQTGLKWIINGRFVRLLSERAFYRAIMVDTLRWKGFNARRCPDSSVGRAGD</sequence>
<dbReference type="AlphaFoldDB" id="A0A653L559"/>
<accession>A0A653L559</accession>